<dbReference type="AlphaFoldDB" id="A0A9J6B6G0"/>
<evidence type="ECO:0000313" key="3">
    <source>
        <dbReference type="Proteomes" id="UP000824120"/>
    </source>
</evidence>
<dbReference type="Proteomes" id="UP000824120">
    <property type="component" value="Chromosome 1"/>
</dbReference>
<dbReference type="EMBL" id="JACXVP010000001">
    <property type="protein sequence ID" value="KAG5632302.1"/>
    <property type="molecule type" value="Genomic_DNA"/>
</dbReference>
<reference evidence="2 3" key="1">
    <citation type="submission" date="2020-09" db="EMBL/GenBank/DDBJ databases">
        <title>De no assembly of potato wild relative species, Solanum commersonii.</title>
        <authorList>
            <person name="Cho K."/>
        </authorList>
    </citation>
    <scope>NUCLEOTIDE SEQUENCE [LARGE SCALE GENOMIC DNA]</scope>
    <source>
        <strain evidence="2">LZ3.2</strain>
        <tissue evidence="2">Leaf</tissue>
    </source>
</reference>
<feature type="coiled-coil region" evidence="1">
    <location>
        <begin position="71"/>
        <end position="107"/>
    </location>
</feature>
<protein>
    <submittedName>
        <fullName evidence="2">Uncharacterized protein</fullName>
    </submittedName>
</protein>
<evidence type="ECO:0000313" key="2">
    <source>
        <dbReference type="EMBL" id="KAG5632302.1"/>
    </source>
</evidence>
<keyword evidence="3" id="KW-1185">Reference proteome</keyword>
<accession>A0A9J6B6G0</accession>
<proteinExistence type="predicted"/>
<gene>
    <name evidence="2" type="ORF">H5410_004019</name>
</gene>
<comment type="caution">
    <text evidence="2">The sequence shown here is derived from an EMBL/GenBank/DDBJ whole genome shotgun (WGS) entry which is preliminary data.</text>
</comment>
<organism evidence="2 3">
    <name type="scientific">Solanum commersonii</name>
    <name type="common">Commerson's wild potato</name>
    <name type="synonym">Commerson's nightshade</name>
    <dbReference type="NCBI Taxonomy" id="4109"/>
    <lineage>
        <taxon>Eukaryota</taxon>
        <taxon>Viridiplantae</taxon>
        <taxon>Streptophyta</taxon>
        <taxon>Embryophyta</taxon>
        <taxon>Tracheophyta</taxon>
        <taxon>Spermatophyta</taxon>
        <taxon>Magnoliopsida</taxon>
        <taxon>eudicotyledons</taxon>
        <taxon>Gunneridae</taxon>
        <taxon>Pentapetalae</taxon>
        <taxon>asterids</taxon>
        <taxon>lamiids</taxon>
        <taxon>Solanales</taxon>
        <taxon>Solanaceae</taxon>
        <taxon>Solanoideae</taxon>
        <taxon>Solaneae</taxon>
        <taxon>Solanum</taxon>
    </lineage>
</organism>
<name>A0A9J6B6G0_SOLCO</name>
<evidence type="ECO:0000256" key="1">
    <source>
        <dbReference type="SAM" id="Coils"/>
    </source>
</evidence>
<keyword evidence="1" id="KW-0175">Coiled coil</keyword>
<sequence length="129" mass="15129">MAQEKRGGGSLHTVELLAKLLGRKECSRTREMFKVTHAKKSDVRRSLGIVVYHPQALTVGIERQYPMESKIAYLNAELAAEMKERRREEREKKREEEIVAKKEVENKRYADFSPTNFSFESEIFFLHVR</sequence>